<proteinExistence type="predicted"/>
<evidence type="ECO:0000256" key="1">
    <source>
        <dbReference type="SAM" id="MobiDB-lite"/>
    </source>
</evidence>
<feature type="domain" description="Reverse transcriptase Ty1/copia-type" evidence="2">
    <location>
        <begin position="138"/>
        <end position="186"/>
    </location>
</feature>
<dbReference type="InterPro" id="IPR013103">
    <property type="entry name" value="RVT_2"/>
</dbReference>
<accession>A0AA88R1A3</accession>
<evidence type="ECO:0000313" key="4">
    <source>
        <dbReference type="Proteomes" id="UP001187471"/>
    </source>
</evidence>
<dbReference type="EMBL" id="JAVXUO010002124">
    <property type="protein sequence ID" value="KAK2976029.1"/>
    <property type="molecule type" value="Genomic_DNA"/>
</dbReference>
<name>A0AA88R1A3_9ASTE</name>
<dbReference type="Pfam" id="PF07727">
    <property type="entry name" value="RVT_2"/>
    <property type="match status" value="1"/>
</dbReference>
<protein>
    <recommendedName>
        <fullName evidence="2">Reverse transcriptase Ty1/copia-type domain-containing protein</fullName>
    </recommendedName>
</protein>
<feature type="region of interest" description="Disordered" evidence="1">
    <location>
        <begin position="46"/>
        <end position="68"/>
    </location>
</feature>
<reference evidence="3" key="1">
    <citation type="submission" date="2022-12" db="EMBL/GenBank/DDBJ databases">
        <title>Draft genome assemblies for two species of Escallonia (Escalloniales).</title>
        <authorList>
            <person name="Chanderbali A."/>
            <person name="Dervinis C."/>
            <person name="Anghel I."/>
            <person name="Soltis D."/>
            <person name="Soltis P."/>
            <person name="Zapata F."/>
        </authorList>
    </citation>
    <scope>NUCLEOTIDE SEQUENCE</scope>
    <source>
        <strain evidence="3">UCBG92.1500</strain>
        <tissue evidence="3">Leaf</tissue>
    </source>
</reference>
<evidence type="ECO:0000259" key="2">
    <source>
        <dbReference type="Pfam" id="PF07727"/>
    </source>
</evidence>
<dbReference type="AlphaFoldDB" id="A0AA88R1A3"/>
<gene>
    <name evidence="3" type="ORF">RJ640_012069</name>
</gene>
<organism evidence="3 4">
    <name type="scientific">Escallonia rubra</name>
    <dbReference type="NCBI Taxonomy" id="112253"/>
    <lineage>
        <taxon>Eukaryota</taxon>
        <taxon>Viridiplantae</taxon>
        <taxon>Streptophyta</taxon>
        <taxon>Embryophyta</taxon>
        <taxon>Tracheophyta</taxon>
        <taxon>Spermatophyta</taxon>
        <taxon>Magnoliopsida</taxon>
        <taxon>eudicotyledons</taxon>
        <taxon>Gunneridae</taxon>
        <taxon>Pentapetalae</taxon>
        <taxon>asterids</taxon>
        <taxon>campanulids</taxon>
        <taxon>Escalloniales</taxon>
        <taxon>Escalloniaceae</taxon>
        <taxon>Escallonia</taxon>
    </lineage>
</organism>
<comment type="caution">
    <text evidence="3">The sequence shown here is derived from an EMBL/GenBank/DDBJ whole genome shotgun (WGS) entry which is preliminary data.</text>
</comment>
<dbReference type="Proteomes" id="UP001187471">
    <property type="component" value="Unassembled WGS sequence"/>
</dbReference>
<keyword evidence="4" id="KW-1185">Reference proteome</keyword>
<evidence type="ECO:0000313" key="3">
    <source>
        <dbReference type="EMBL" id="KAK2976029.1"/>
    </source>
</evidence>
<feature type="compositionally biased region" description="Low complexity" evidence="1">
    <location>
        <begin position="46"/>
        <end position="67"/>
    </location>
</feature>
<sequence length="189" mass="22121">MKVSTHVTFNEKSSWDWTDRGKEQYVFYPIDTYRKEVEEDLIEPVTPLSPVSPTQSSPSASSVDSLVKTGSQGKRSLEEIYDDLNQNQKMFCLFVDTEPINFDEALRTERRRKAMNEEIGAIEKNDTWELTTLQSGKKRIGMFDDFKKEMAKEFEMIDINLMSYYLGIEVKQIDDGIFISQERHMQKKY</sequence>